<keyword evidence="2" id="KW-1133">Transmembrane helix</keyword>
<sequence>MSSSNDTTEDKREPLMSENRDDPILPVSNVPTAPRPTIPPAVYVIVWIALSGSVILFNKKILDKEKGLNFPFRKSYFRAPNGFCLLTHPRISYYPAALPPCRPRSLRPY</sequence>
<evidence type="ECO:0000313" key="3">
    <source>
        <dbReference type="EMBL" id="KAK6512699.1"/>
    </source>
</evidence>
<accession>A0AAN8RLX1</accession>
<dbReference type="AlphaFoldDB" id="A0AAN8RLX1"/>
<keyword evidence="2" id="KW-0472">Membrane</keyword>
<gene>
    <name evidence="3" type="ORF">TWF506_008871</name>
</gene>
<feature type="compositionally biased region" description="Basic and acidic residues" evidence="1">
    <location>
        <begin position="8"/>
        <end position="23"/>
    </location>
</feature>
<evidence type="ECO:0000256" key="2">
    <source>
        <dbReference type="SAM" id="Phobius"/>
    </source>
</evidence>
<evidence type="ECO:0000313" key="4">
    <source>
        <dbReference type="Proteomes" id="UP001307849"/>
    </source>
</evidence>
<proteinExistence type="predicted"/>
<dbReference type="EMBL" id="JAVHJM010000006">
    <property type="protein sequence ID" value="KAK6512699.1"/>
    <property type="molecule type" value="Genomic_DNA"/>
</dbReference>
<feature type="region of interest" description="Disordered" evidence="1">
    <location>
        <begin position="1"/>
        <end position="31"/>
    </location>
</feature>
<comment type="caution">
    <text evidence="3">The sequence shown here is derived from an EMBL/GenBank/DDBJ whole genome shotgun (WGS) entry which is preliminary data.</text>
</comment>
<protein>
    <submittedName>
        <fullName evidence="3">Uncharacterized protein</fullName>
    </submittedName>
</protein>
<reference evidence="3 4" key="1">
    <citation type="submission" date="2019-10" db="EMBL/GenBank/DDBJ databases">
        <authorList>
            <person name="Palmer J.M."/>
        </authorList>
    </citation>
    <scope>NUCLEOTIDE SEQUENCE [LARGE SCALE GENOMIC DNA]</scope>
    <source>
        <strain evidence="3 4">TWF506</strain>
    </source>
</reference>
<dbReference type="Proteomes" id="UP001307849">
    <property type="component" value="Unassembled WGS sequence"/>
</dbReference>
<keyword evidence="4" id="KW-1185">Reference proteome</keyword>
<name>A0AAN8RLX1_9PEZI</name>
<evidence type="ECO:0000256" key="1">
    <source>
        <dbReference type="SAM" id="MobiDB-lite"/>
    </source>
</evidence>
<keyword evidence="2" id="KW-0812">Transmembrane</keyword>
<organism evidence="3 4">
    <name type="scientific">Arthrobotrys conoides</name>
    <dbReference type="NCBI Taxonomy" id="74498"/>
    <lineage>
        <taxon>Eukaryota</taxon>
        <taxon>Fungi</taxon>
        <taxon>Dikarya</taxon>
        <taxon>Ascomycota</taxon>
        <taxon>Pezizomycotina</taxon>
        <taxon>Orbiliomycetes</taxon>
        <taxon>Orbiliales</taxon>
        <taxon>Orbiliaceae</taxon>
        <taxon>Arthrobotrys</taxon>
    </lineage>
</organism>
<feature type="transmembrane region" description="Helical" evidence="2">
    <location>
        <begin position="38"/>
        <end position="57"/>
    </location>
</feature>